<evidence type="ECO:0000313" key="2">
    <source>
        <dbReference type="Proteomes" id="UP001597260"/>
    </source>
</evidence>
<keyword evidence="2" id="KW-1185">Reference proteome</keyword>
<gene>
    <name evidence="1" type="ORF">ACFQ4H_33100</name>
</gene>
<comment type="caution">
    <text evidence="1">The sequence shown here is derived from an EMBL/GenBank/DDBJ whole genome shotgun (WGS) entry which is preliminary data.</text>
</comment>
<reference evidence="2" key="1">
    <citation type="journal article" date="2019" name="Int. J. Syst. Evol. Microbiol.">
        <title>The Global Catalogue of Microorganisms (GCM) 10K type strain sequencing project: providing services to taxonomists for standard genome sequencing and annotation.</title>
        <authorList>
            <consortium name="The Broad Institute Genomics Platform"/>
            <consortium name="The Broad Institute Genome Sequencing Center for Infectious Disease"/>
            <person name="Wu L."/>
            <person name="Ma J."/>
        </authorList>
    </citation>
    <scope>NUCLEOTIDE SEQUENCE [LARGE SCALE GENOMIC DNA]</scope>
    <source>
        <strain evidence="2">JCM 31037</strain>
    </source>
</reference>
<evidence type="ECO:0000313" key="1">
    <source>
        <dbReference type="EMBL" id="MFD1325927.1"/>
    </source>
</evidence>
<organism evidence="1 2">
    <name type="scientific">Micromonospora sonneratiae</name>
    <dbReference type="NCBI Taxonomy" id="1184706"/>
    <lineage>
        <taxon>Bacteria</taxon>
        <taxon>Bacillati</taxon>
        <taxon>Actinomycetota</taxon>
        <taxon>Actinomycetes</taxon>
        <taxon>Micromonosporales</taxon>
        <taxon>Micromonosporaceae</taxon>
        <taxon>Micromonospora</taxon>
    </lineage>
</organism>
<dbReference type="EMBL" id="JBHTMP010000104">
    <property type="protein sequence ID" value="MFD1325927.1"/>
    <property type="molecule type" value="Genomic_DNA"/>
</dbReference>
<sequence length="113" mass="12237">MGADDPMASPEETAAADENALADLATAAAWVREQVTVGDTITIPETYYTPGTGTLRMLVASVGVVMRNGRRTLVELTGWETSRFIRGRWTRRAFVNVDALRRPGAVSRPLDGS</sequence>
<dbReference type="RefSeq" id="WP_377578908.1">
    <property type="nucleotide sequence ID" value="NZ_JBHTMP010000104.1"/>
</dbReference>
<name>A0ABW3YMS4_9ACTN</name>
<protein>
    <submittedName>
        <fullName evidence="1">Uncharacterized protein</fullName>
    </submittedName>
</protein>
<proteinExistence type="predicted"/>
<dbReference type="Proteomes" id="UP001597260">
    <property type="component" value="Unassembled WGS sequence"/>
</dbReference>
<accession>A0ABW3YMS4</accession>